<feature type="compositionally biased region" description="Basic and acidic residues" evidence="1">
    <location>
        <begin position="514"/>
        <end position="531"/>
    </location>
</feature>
<reference evidence="5" key="2">
    <citation type="submission" date="2023-05" db="EMBL/GenBank/DDBJ databases">
        <authorList>
            <consortium name="Lawrence Berkeley National Laboratory"/>
            <person name="Steindorff A."/>
            <person name="Hensen N."/>
            <person name="Bonometti L."/>
            <person name="Westerberg I."/>
            <person name="Brannstrom I.O."/>
            <person name="Guillou S."/>
            <person name="Cros-Aarteil S."/>
            <person name="Calhoun S."/>
            <person name="Haridas S."/>
            <person name="Kuo A."/>
            <person name="Mondo S."/>
            <person name="Pangilinan J."/>
            <person name="Riley R."/>
            <person name="Labutti K."/>
            <person name="Andreopoulos B."/>
            <person name="Lipzen A."/>
            <person name="Chen C."/>
            <person name="Yanf M."/>
            <person name="Daum C."/>
            <person name="Ng V."/>
            <person name="Clum A."/>
            <person name="Ohm R."/>
            <person name="Martin F."/>
            <person name="Silar P."/>
            <person name="Natvig D."/>
            <person name="Lalanne C."/>
            <person name="Gautier V."/>
            <person name="Ament-Velasquez S.L."/>
            <person name="Kruys A."/>
            <person name="Hutchinson M.I."/>
            <person name="Powell A.J."/>
            <person name="Barry K."/>
            <person name="Miller A.N."/>
            <person name="Grigoriev I.V."/>
            <person name="Debuchy R."/>
            <person name="Gladieux P."/>
            <person name="Thoren M.H."/>
            <person name="Johannesson H."/>
        </authorList>
    </citation>
    <scope>NUCLEOTIDE SEQUENCE</scope>
    <source>
        <strain evidence="5">CBS 315.58</strain>
    </source>
</reference>
<evidence type="ECO:0000313" key="5">
    <source>
        <dbReference type="EMBL" id="KAK4197929.1"/>
    </source>
</evidence>
<protein>
    <recommendedName>
        <fullName evidence="7">SANT domain-containing protein</fullName>
    </recommendedName>
</protein>
<evidence type="ECO:0008006" key="7">
    <source>
        <dbReference type="Google" id="ProtNLM"/>
    </source>
</evidence>
<feature type="compositionally biased region" description="Polar residues" evidence="1">
    <location>
        <begin position="1856"/>
        <end position="1868"/>
    </location>
</feature>
<dbReference type="GO" id="GO:0006357">
    <property type="term" value="P:regulation of transcription by RNA polymerase II"/>
    <property type="evidence" value="ECO:0007669"/>
    <property type="project" value="TreeGrafter"/>
</dbReference>
<feature type="compositionally biased region" description="Basic and acidic residues" evidence="1">
    <location>
        <begin position="99"/>
        <end position="143"/>
    </location>
</feature>
<dbReference type="Proteomes" id="UP001303160">
    <property type="component" value="Unassembled WGS sequence"/>
</dbReference>
<feature type="region of interest" description="Disordered" evidence="1">
    <location>
        <begin position="1"/>
        <end position="595"/>
    </location>
</feature>
<name>A0AAN6XCE7_9PEZI</name>
<feature type="compositionally biased region" description="Basic and acidic residues" evidence="1">
    <location>
        <begin position="2164"/>
        <end position="2214"/>
    </location>
</feature>
<feature type="compositionally biased region" description="Pro residues" evidence="1">
    <location>
        <begin position="1712"/>
        <end position="1727"/>
    </location>
</feature>
<proteinExistence type="predicted"/>
<feature type="compositionally biased region" description="Polar residues" evidence="1">
    <location>
        <begin position="1295"/>
        <end position="1306"/>
    </location>
</feature>
<feature type="compositionally biased region" description="Basic and acidic residues" evidence="1">
    <location>
        <begin position="1145"/>
        <end position="1175"/>
    </location>
</feature>
<feature type="compositionally biased region" description="Polar residues" evidence="1">
    <location>
        <begin position="2017"/>
        <end position="2032"/>
    </location>
</feature>
<dbReference type="SUPFAM" id="SSF46689">
    <property type="entry name" value="Homeodomain-like"/>
    <property type="match status" value="2"/>
</dbReference>
<feature type="compositionally biased region" description="Polar residues" evidence="1">
    <location>
        <begin position="2042"/>
        <end position="2055"/>
    </location>
</feature>
<dbReference type="Gene3D" id="1.20.58.1880">
    <property type="match status" value="1"/>
</dbReference>
<evidence type="ECO:0000259" key="3">
    <source>
        <dbReference type="PROSITE" id="PS51293"/>
    </source>
</evidence>
<feature type="compositionally biased region" description="Basic and acidic residues" evidence="1">
    <location>
        <begin position="666"/>
        <end position="675"/>
    </location>
</feature>
<feature type="region of interest" description="Disordered" evidence="1">
    <location>
        <begin position="1704"/>
        <end position="2269"/>
    </location>
</feature>
<feature type="compositionally biased region" description="Basic and acidic residues" evidence="1">
    <location>
        <begin position="492"/>
        <end position="506"/>
    </location>
</feature>
<feature type="compositionally biased region" description="Pro residues" evidence="1">
    <location>
        <begin position="2000"/>
        <end position="2011"/>
    </location>
</feature>
<feature type="compositionally biased region" description="Low complexity" evidence="1">
    <location>
        <begin position="1515"/>
        <end position="1533"/>
    </location>
</feature>
<feature type="compositionally biased region" description="Polar residues" evidence="1">
    <location>
        <begin position="1439"/>
        <end position="1460"/>
    </location>
</feature>
<feature type="compositionally biased region" description="Basic and acidic residues" evidence="1">
    <location>
        <begin position="1365"/>
        <end position="1376"/>
    </location>
</feature>
<feature type="compositionally biased region" description="Basic and acidic residues" evidence="1">
    <location>
        <begin position="2257"/>
        <end position="2269"/>
    </location>
</feature>
<dbReference type="InterPro" id="IPR001005">
    <property type="entry name" value="SANT/Myb"/>
</dbReference>
<evidence type="ECO:0000313" key="6">
    <source>
        <dbReference type="Proteomes" id="UP001303160"/>
    </source>
</evidence>
<dbReference type="Pfam" id="PF00249">
    <property type="entry name" value="Myb_DNA-binding"/>
    <property type="match status" value="2"/>
</dbReference>
<feature type="compositionally biased region" description="Pro residues" evidence="1">
    <location>
        <begin position="1220"/>
        <end position="1246"/>
    </location>
</feature>
<feature type="compositionally biased region" description="Pro residues" evidence="1">
    <location>
        <begin position="1628"/>
        <end position="1639"/>
    </location>
</feature>
<dbReference type="InterPro" id="IPR009057">
    <property type="entry name" value="Homeodomain-like_sf"/>
</dbReference>
<feature type="region of interest" description="Disordered" evidence="1">
    <location>
        <begin position="658"/>
        <end position="804"/>
    </location>
</feature>
<dbReference type="GO" id="GO:0034967">
    <property type="term" value="C:Set3 complex"/>
    <property type="evidence" value="ECO:0007669"/>
    <property type="project" value="TreeGrafter"/>
</dbReference>
<dbReference type="PANTHER" id="PTHR13992:SF39">
    <property type="entry name" value="SMRTER, ISOFORM G"/>
    <property type="match status" value="1"/>
</dbReference>
<feature type="compositionally biased region" description="Basic residues" evidence="1">
    <location>
        <begin position="1057"/>
        <end position="1072"/>
    </location>
</feature>
<reference evidence="5" key="1">
    <citation type="journal article" date="2023" name="Mol. Phylogenet. Evol.">
        <title>Genome-scale phylogeny and comparative genomics of the fungal order Sordariales.</title>
        <authorList>
            <person name="Hensen N."/>
            <person name="Bonometti L."/>
            <person name="Westerberg I."/>
            <person name="Brannstrom I.O."/>
            <person name="Guillou S."/>
            <person name="Cros-Aarteil S."/>
            <person name="Calhoun S."/>
            <person name="Haridas S."/>
            <person name="Kuo A."/>
            <person name="Mondo S."/>
            <person name="Pangilinan J."/>
            <person name="Riley R."/>
            <person name="LaButti K."/>
            <person name="Andreopoulos B."/>
            <person name="Lipzen A."/>
            <person name="Chen C."/>
            <person name="Yan M."/>
            <person name="Daum C."/>
            <person name="Ng V."/>
            <person name="Clum A."/>
            <person name="Steindorff A."/>
            <person name="Ohm R.A."/>
            <person name="Martin F."/>
            <person name="Silar P."/>
            <person name="Natvig D.O."/>
            <person name="Lalanne C."/>
            <person name="Gautier V."/>
            <person name="Ament-Velasquez S.L."/>
            <person name="Kruys A."/>
            <person name="Hutchinson M.I."/>
            <person name="Powell A.J."/>
            <person name="Barry K."/>
            <person name="Miller A.N."/>
            <person name="Grigoriev I.V."/>
            <person name="Debuchy R."/>
            <person name="Gladieux P."/>
            <person name="Hiltunen Thoren M."/>
            <person name="Johannesson H."/>
        </authorList>
    </citation>
    <scope>NUCLEOTIDE SEQUENCE</scope>
    <source>
        <strain evidence="5">CBS 315.58</strain>
    </source>
</reference>
<feature type="compositionally biased region" description="Polar residues" evidence="1">
    <location>
        <begin position="1949"/>
        <end position="1958"/>
    </location>
</feature>
<organism evidence="5 6">
    <name type="scientific">Triangularia verruculosa</name>
    <dbReference type="NCBI Taxonomy" id="2587418"/>
    <lineage>
        <taxon>Eukaryota</taxon>
        <taxon>Fungi</taxon>
        <taxon>Dikarya</taxon>
        <taxon>Ascomycota</taxon>
        <taxon>Pezizomycotina</taxon>
        <taxon>Sordariomycetes</taxon>
        <taxon>Sordariomycetidae</taxon>
        <taxon>Sordariales</taxon>
        <taxon>Podosporaceae</taxon>
        <taxon>Triangularia</taxon>
    </lineage>
</organism>
<gene>
    <name evidence="5" type="ORF">QBC40DRAFT_99248</name>
</gene>
<evidence type="ECO:0000259" key="2">
    <source>
        <dbReference type="PROSITE" id="PS50090"/>
    </source>
</evidence>
<feature type="region of interest" description="Disordered" evidence="1">
    <location>
        <begin position="1580"/>
        <end position="1691"/>
    </location>
</feature>
<feature type="domain" description="SANT" evidence="3">
    <location>
        <begin position="1008"/>
        <end position="1052"/>
    </location>
</feature>
<dbReference type="InterPro" id="IPR017884">
    <property type="entry name" value="SANT_dom"/>
</dbReference>
<feature type="compositionally biased region" description="Low complexity" evidence="1">
    <location>
        <begin position="2215"/>
        <end position="2256"/>
    </location>
</feature>
<feature type="compositionally biased region" description="Gly residues" evidence="1">
    <location>
        <begin position="202"/>
        <end position="222"/>
    </location>
</feature>
<dbReference type="InterPro" id="IPR051571">
    <property type="entry name" value="N-CoR_corepressor"/>
</dbReference>
<dbReference type="PROSITE" id="PS51294">
    <property type="entry name" value="HTH_MYB"/>
    <property type="match status" value="1"/>
</dbReference>
<evidence type="ECO:0000256" key="1">
    <source>
        <dbReference type="SAM" id="MobiDB-lite"/>
    </source>
</evidence>
<feature type="compositionally biased region" description="Basic and acidic residues" evidence="1">
    <location>
        <begin position="9"/>
        <end position="30"/>
    </location>
</feature>
<feature type="compositionally biased region" description="Pro residues" evidence="1">
    <location>
        <begin position="1777"/>
        <end position="1786"/>
    </location>
</feature>
<dbReference type="Gene3D" id="1.10.10.60">
    <property type="entry name" value="Homeodomain-like"/>
    <property type="match status" value="1"/>
</dbReference>
<feature type="compositionally biased region" description="Acidic residues" evidence="1">
    <location>
        <begin position="793"/>
        <end position="803"/>
    </location>
</feature>
<feature type="compositionally biased region" description="Basic and acidic residues" evidence="1">
    <location>
        <begin position="163"/>
        <end position="184"/>
    </location>
</feature>
<dbReference type="InterPro" id="IPR017930">
    <property type="entry name" value="Myb_dom"/>
</dbReference>
<evidence type="ECO:0000259" key="4">
    <source>
        <dbReference type="PROSITE" id="PS51294"/>
    </source>
</evidence>
<dbReference type="PROSITE" id="PS50090">
    <property type="entry name" value="MYB_LIKE"/>
    <property type="match status" value="1"/>
</dbReference>
<feature type="compositionally biased region" description="Basic and acidic residues" evidence="1">
    <location>
        <begin position="439"/>
        <end position="468"/>
    </location>
</feature>
<sequence>MTRYPGPYHNERRSRSPRDRSPYGGDRDRGPPQPYPDNDRRRPIDARGNPSGFPSGRDGFRNEPPRGPKALLDPPNGPRGGFSGDFRGRGGRGVGRGRPWRDDGRDTGRDDHRDRPHYREDRSREREHPRDREWPPRDQRENNFFRGRRSPPPMRGRSPPGRDFMRDRDVPLNVDADRARRGSRDGPLSAGSSNSDQPFGGPFRGGPYRGGRGGGRGRGGGDWGDRGGGRGRGYYESDRPDHRFPRSHSQDGRYGREPDIRDHREPRYQESVRDIRDDRVMGPRDREHDLIRPKPIDRVSNDPPSAKDVSPPPLAPSAPAFGTVPSRPPATTDIQSITGKPPPTGPRALAVEDRPPSAGQVVSNDRAPPTGPSKIHGEASPTIPSGPRAHRDAKQPQRSSKQWINPAYSAKKPQESPKSARSMSVASQHPRPFGGFRPESSHTDFHSEYDRRPRSPDAKSDSHTEHYRGFRGTGPNDIAISYQRGSHSARASLDRDMRMSLDDGDLKMSGAEPAVERAQTEQQPDRAKEHNPSPAISKAAEDKTANTEQSAAPQIPKKEQRPAAFDLPHSNIELPDKQVPASIDETEGSDEDDEDLNDFFSLEVSKAETELKKLQDMLECAPIQIAVRYTNVENDAMIKVVDSPVTLESVVKPIPDGFTFPPTIHQKADRAEKEAPLPQPQEQDQEMTDVVGEAPVSPPAEKTDELAGQQIHEPQPKVEDMDVESSALPSVPAIQDASRHDEDVDMDDASEVHETVEPSHPPVSVNGELGQNNIHGPFMQAGPNRNTPSHPDDDSEDRTEDDGSIYGSVENIREFSATPPTEDLPIFHVKPWEQTRRAFRTEENSPEFGNFVLGHIQQETATAETGQAESRQEYAEAYLAYLNFTQSNDPVAVKSRAYFSNEVPVKEGKGEKPEAKPEGRGTRGRFATEYDLKKAMEQSEREFAEKQEREERIQKDKYRTDKEAEIPDMLWTTTEREQASFYDTAGKLPLEKLVATWDVVPWRVNFKEEEAEKFEKAYLEFPKQWGKIAKELPGRNTGTCIQYYYSMKQELALKEKLKKQPKKRKKGGRAKQRSSALVSELGNGEQEAEDPGQETGENGERRRPPRRAAAPNFGGNEATPNADSDGATPAATPGRRRGATMTEGAKNDSGAEKTEGKRPRGRKQNKDKSDKEAKGAKPATQTPVPLPLPVPAKGGRSRANSRAQGPEWASLQTPVDIAARPPPGPFDVPPGGMQPPLAPVPQPPMSSPERAMGPMQSSISDLMAPPSLRPEPPLPQTSVPTFEISQPYGPDRTRTPQQASSYWSVSESNDFPGLLRAFGTDWNAIAAHMQTKTPTMVKNFYMRQTKEGGSRKEANSDWEAIASEADGKLHRGEKRPAPPTPTQGPRKRYDVPSGHRPLAAAEPEEHTPTKIEPMPAGNHFSRFQVPIAQAAPVSHPLAQPTQPVMSAPMTSSSAVQQQAPPNGPVVTQAMSPHIHPLRPPAQPFTFQQQERELEPTPPLGLSQHPHPHPHPHPPQSQSQQQQQQQSQMPRQTPQPVPISQKPPVSAASIAAVTDAAVPPPAGWASSGPFSLLGQVKDGRDVRHAVERERQQMGLGQREPPRQAERAPPLRMKQDPDQPPHTPEAYPAYQPPRTAPPRSEPIPLSRQPEPPHRATPAAPMYGSTIQNQSMRGLLNDPIPSQQPPVGPAGERPLATMQRPTVVTMQEQFAPISAPAPPVSAPTPAPPAAPRSAPKTSNLMSLLNAEPEPSPPSKRVADVSMGGKTSSTPPPQSMGARQPLPPTSAPAPPRREDGYPYARNPAPSHQGHPPSAIPPLKPTFHPRSPRPTHSRAPSSSMVPTMDSAMEASRDYYPRHFGQHQSSATNSPQTHTVHHYGQPPAQHAQHPQQMAQHQHAQQPPSQPPQVQQHPPQAQMAYPQPGYPGYPVSQAHAASPTTQYAPHPSMAARRELQQQSGRESWSQPPQASASQQQQMMQQEQLQRQQREQMMQQQQLVHGHQIPQQAPPQHQPPSNWPPSHQGTPQKPSQPVPTQSAWGVQHGVQSKPPVTSSVPSQQQLAWSAGPPQQGGHQFTLRENRGPPVYPHESQSPTAGMVHHQHQGSIGGGRYAQPPQDGRRGAPAPPNEPYPRYATPGPGQPRDPGSRSYTPVSAFDARGPPPPQAYGQPDPMREAHMMREREAQYARESQMARDPRELGRDPREMGRDPREMGRDPRDLAREQAAAQHQAQVQAQGQQRGPVQGQPMSQAQAQMQQQRILRPQEGYDRPPPRREGY</sequence>
<feature type="region of interest" description="Disordered" evidence="1">
    <location>
        <begin position="1057"/>
        <end position="1306"/>
    </location>
</feature>
<feature type="compositionally biased region" description="Low complexity" evidence="1">
    <location>
        <begin position="1959"/>
        <end position="1999"/>
    </location>
</feature>
<comment type="caution">
    <text evidence="5">The sequence shown here is derived from an EMBL/GenBank/DDBJ whole genome shotgun (WGS) entry which is preliminary data.</text>
</comment>
<feature type="compositionally biased region" description="Basic and acidic residues" evidence="1">
    <location>
        <begin position="1580"/>
        <end position="1590"/>
    </location>
</feature>
<dbReference type="EMBL" id="MU863954">
    <property type="protein sequence ID" value="KAK4197929.1"/>
    <property type="molecule type" value="Genomic_DNA"/>
</dbReference>
<feature type="compositionally biased region" description="Low complexity" evidence="1">
    <location>
        <begin position="1875"/>
        <end position="1911"/>
    </location>
</feature>
<dbReference type="SMART" id="SM00717">
    <property type="entry name" value="SANT"/>
    <property type="match status" value="2"/>
</dbReference>
<feature type="domain" description="Myb-like" evidence="2">
    <location>
        <begin position="1295"/>
        <end position="1345"/>
    </location>
</feature>
<dbReference type="PROSITE" id="PS51293">
    <property type="entry name" value="SANT"/>
    <property type="match status" value="1"/>
</dbReference>
<dbReference type="PANTHER" id="PTHR13992">
    <property type="entry name" value="NUCLEAR RECEPTOR CO-REPRESSOR RELATED NCOR"/>
    <property type="match status" value="1"/>
</dbReference>
<dbReference type="CDD" id="cd00167">
    <property type="entry name" value="SANT"/>
    <property type="match status" value="2"/>
</dbReference>
<keyword evidence="6" id="KW-1185">Reference proteome</keyword>
<feature type="compositionally biased region" description="Basic and acidic residues" evidence="1">
    <location>
        <begin position="223"/>
        <end position="300"/>
    </location>
</feature>
<feature type="domain" description="HTH myb-type" evidence="4">
    <location>
        <begin position="1003"/>
        <end position="1052"/>
    </location>
</feature>
<accession>A0AAN6XCE7</accession>
<feature type="compositionally biased region" description="Acidic residues" evidence="1">
    <location>
        <begin position="584"/>
        <end position="595"/>
    </location>
</feature>
<feature type="region of interest" description="Disordered" evidence="1">
    <location>
        <begin position="1364"/>
        <end position="1551"/>
    </location>
</feature>
<feature type="compositionally biased region" description="Polar residues" evidence="1">
    <location>
        <begin position="416"/>
        <end position="427"/>
    </location>
</feature>